<accession>F4Q8N3</accession>
<evidence type="ECO:0000313" key="2">
    <source>
        <dbReference type="EMBL" id="EGG15052.1"/>
    </source>
</evidence>
<dbReference type="GeneID" id="14867470"/>
<proteinExistence type="predicted"/>
<name>F4Q8N3_CACFS</name>
<dbReference type="EMBL" id="GL883026">
    <property type="protein sequence ID" value="EGG15052.1"/>
    <property type="molecule type" value="Genomic_DNA"/>
</dbReference>
<dbReference type="KEGG" id="dfa:DFA_09875"/>
<dbReference type="RefSeq" id="XP_004351772.1">
    <property type="nucleotide sequence ID" value="XM_004351720.1"/>
</dbReference>
<dbReference type="AlphaFoldDB" id="F4Q8N3"/>
<reference evidence="3" key="1">
    <citation type="journal article" date="2011" name="Genome Res.">
        <title>Phylogeny-wide analysis of social amoeba genomes highlights ancient origins for complex intercellular communication.</title>
        <authorList>
            <person name="Heidel A.J."/>
            <person name="Lawal H.M."/>
            <person name="Felder M."/>
            <person name="Schilde C."/>
            <person name="Helps N.R."/>
            <person name="Tunggal B."/>
            <person name="Rivero F."/>
            <person name="John U."/>
            <person name="Schleicher M."/>
            <person name="Eichinger L."/>
            <person name="Platzer M."/>
            <person name="Noegel A.A."/>
            <person name="Schaap P."/>
            <person name="Gloeckner G."/>
        </authorList>
    </citation>
    <scope>NUCLEOTIDE SEQUENCE [LARGE SCALE GENOMIC DNA]</scope>
    <source>
        <strain evidence="3">SH3</strain>
    </source>
</reference>
<dbReference type="InterPro" id="IPR039685">
    <property type="entry name" value="FANCE"/>
</dbReference>
<feature type="region of interest" description="Disordered" evidence="1">
    <location>
        <begin position="67"/>
        <end position="87"/>
    </location>
</feature>
<protein>
    <submittedName>
        <fullName evidence="2">Uncharacterized protein</fullName>
    </submittedName>
</protein>
<dbReference type="Proteomes" id="UP000007797">
    <property type="component" value="Unassembled WGS sequence"/>
</dbReference>
<sequence length="563" mass="64897">MMNNNFIYQLILTKLNNVNSGNTNSAIVISSIFNILLHQHNNNKKKPSFKSVIYPFLVYLSQQEQQQQQDDNNGKKNKQQGQQQKQQQQQQQLPRLLQLKLNIQINILDWLYTIVINSDCTLTPVHVEEYNTIKTFLIDHYITNTFGNGIYTNHLWISSIVNLLFNHIGYSIPSSSSSLSSIETVKQMISTVHSTAAIQPNTSSNNNRIISLIHPSLSSNTTMMNGGIIKKENSQEYANDHLDTGNTSSTSIGNDNHRDMESLLQDWDSLFLTFIPQIKKNDNRIKDYKKYIMKEDEDEIMSDIEKDQQINSKFRAKNEDDEIVFDDSPKMMDHQQQEYTNKIIDNIKNSTTTHQDTPQSQDLDESFIEKPKRVLVDREIQALDSVHIELLKNPISITSDFRSNMSIIVNIEDPEIVTSHLRLDSMDKLALKEFMLVLIELDIGFMLVSSYFKTLLLPTVRSMETVSQDMMVYLTRCFVRHHTAFIHSVLEPLLKDPLSASHTLLFVQLIKSMEISPDTKLTFLKSLFSFIESNNQFIFDKNSCTILQSMLNLKLHLEEQSCI</sequence>
<organism evidence="2 3">
    <name type="scientific">Cavenderia fasciculata</name>
    <name type="common">Slime mold</name>
    <name type="synonym">Dictyostelium fasciculatum</name>
    <dbReference type="NCBI Taxonomy" id="261658"/>
    <lineage>
        <taxon>Eukaryota</taxon>
        <taxon>Amoebozoa</taxon>
        <taxon>Evosea</taxon>
        <taxon>Eumycetozoa</taxon>
        <taxon>Dictyostelia</taxon>
        <taxon>Acytosteliales</taxon>
        <taxon>Cavenderiaceae</taxon>
        <taxon>Cavenderia</taxon>
    </lineage>
</organism>
<dbReference type="OMA" id="QEYANDH"/>
<dbReference type="OrthoDB" id="21664at2759"/>
<gene>
    <name evidence="2" type="ORF">DFA_09875</name>
</gene>
<dbReference type="PANTHER" id="PTHR32094">
    <property type="entry name" value="FANCONI ANEMIA GROUP E PROTEIN"/>
    <property type="match status" value="1"/>
</dbReference>
<evidence type="ECO:0000313" key="3">
    <source>
        <dbReference type="Proteomes" id="UP000007797"/>
    </source>
</evidence>
<evidence type="ECO:0000256" key="1">
    <source>
        <dbReference type="SAM" id="MobiDB-lite"/>
    </source>
</evidence>
<dbReference type="GO" id="GO:0036297">
    <property type="term" value="P:interstrand cross-link repair"/>
    <property type="evidence" value="ECO:0007669"/>
    <property type="project" value="InterPro"/>
</dbReference>
<dbReference type="PANTHER" id="PTHR32094:SF5">
    <property type="entry name" value="FANCONI ANEMIA GROUP E PROTEIN"/>
    <property type="match status" value="1"/>
</dbReference>
<dbReference type="GO" id="GO:0043240">
    <property type="term" value="C:Fanconi anaemia nuclear complex"/>
    <property type="evidence" value="ECO:0007669"/>
    <property type="project" value="InterPro"/>
</dbReference>
<keyword evidence="3" id="KW-1185">Reference proteome</keyword>